<dbReference type="Proteomes" id="UP000460257">
    <property type="component" value="Unassembled WGS sequence"/>
</dbReference>
<proteinExistence type="predicted"/>
<dbReference type="AlphaFoldDB" id="A0A6N7J133"/>
<name>A0A6N7J133_9FIRM</name>
<feature type="domain" description="Uracil-DNA glycosylase-like" evidence="1">
    <location>
        <begin position="11"/>
        <end position="161"/>
    </location>
</feature>
<dbReference type="CDD" id="cd10032">
    <property type="entry name" value="UDG-F6_HDG"/>
    <property type="match status" value="1"/>
</dbReference>
<evidence type="ECO:0000259" key="1">
    <source>
        <dbReference type="SMART" id="SM00986"/>
    </source>
</evidence>
<comment type="caution">
    <text evidence="2">The sequence shown here is derived from an EMBL/GenBank/DDBJ whole genome shotgun (WGS) entry which is preliminary data.</text>
</comment>
<keyword evidence="2" id="KW-0378">Hydrolase</keyword>
<sequence>MMKKHILHPIPPFFDKDSKILILGSFPSVKSREQMFFYGHPQNRFWKVIARVFDDEVPVTIPEKKAFLTKHHIAMWDVIGSCDIEGSSDSSISNVVANDLSEILDHSEVKRIFVNGKTAEKYYKRYIEPKTGIKAVCLPSTSPANAAWNLDKLYAAWREVGINQLA</sequence>
<reference evidence="2" key="1">
    <citation type="journal article" date="2020" name="Appl. Environ. Microbiol.">
        <title>Medium-Chain Fatty Acid Synthesis by 'Candidatus Weimeria bifida' gen. nov., sp. nov., and 'Candidatus Pseudoramibacter fermentans' sp. nov.</title>
        <authorList>
            <person name="Scarborough M.J."/>
            <person name="Myers K.S."/>
            <person name="Donohue T.J."/>
            <person name="Noguera D.R."/>
        </authorList>
    </citation>
    <scope>NUCLEOTIDE SEQUENCE</scope>
    <source>
        <strain evidence="2">LCO1.1</strain>
    </source>
</reference>
<dbReference type="SMART" id="SM00987">
    <property type="entry name" value="UreE_C"/>
    <property type="match status" value="1"/>
</dbReference>
<dbReference type="SUPFAM" id="SSF52141">
    <property type="entry name" value="Uracil-DNA glycosylase-like"/>
    <property type="match status" value="1"/>
</dbReference>
<dbReference type="EMBL" id="VOGC01000004">
    <property type="protein sequence ID" value="MQN01317.1"/>
    <property type="molecule type" value="Genomic_DNA"/>
</dbReference>
<dbReference type="NCBIfam" id="TIGR04274">
    <property type="entry name" value="hypoxanDNAglyco"/>
    <property type="match status" value="1"/>
</dbReference>
<dbReference type="InterPro" id="IPR036895">
    <property type="entry name" value="Uracil-DNA_glycosylase-like_sf"/>
</dbReference>
<evidence type="ECO:0000313" key="3">
    <source>
        <dbReference type="Proteomes" id="UP000460257"/>
    </source>
</evidence>
<dbReference type="SMART" id="SM00986">
    <property type="entry name" value="UDG"/>
    <property type="match status" value="1"/>
</dbReference>
<dbReference type="InterPro" id="IPR005122">
    <property type="entry name" value="Uracil-DNA_glycosylase-like"/>
</dbReference>
<protein>
    <submittedName>
        <fullName evidence="2">DNA-deoxyinosine glycosylase</fullName>
        <ecNumber evidence="2">3.2.2.15</ecNumber>
    </submittedName>
</protein>
<dbReference type="Gene3D" id="3.40.470.10">
    <property type="entry name" value="Uracil-DNA glycosylase-like domain"/>
    <property type="match status" value="1"/>
</dbReference>
<evidence type="ECO:0000313" key="2">
    <source>
        <dbReference type="EMBL" id="MQN01317.1"/>
    </source>
</evidence>
<dbReference type="GO" id="GO:0033958">
    <property type="term" value="F:DNA-deoxyinosine glycosylase activity"/>
    <property type="evidence" value="ECO:0007669"/>
    <property type="project" value="UniProtKB-EC"/>
</dbReference>
<gene>
    <name evidence="2" type="ORF">FRC54_05145</name>
</gene>
<accession>A0A6N7J133</accession>
<keyword evidence="3" id="KW-1185">Reference proteome</keyword>
<organism evidence="2 3">
    <name type="scientific">Candidatus Weimeria bifida</name>
    <dbReference type="NCBI Taxonomy" id="2599074"/>
    <lineage>
        <taxon>Bacteria</taxon>
        <taxon>Bacillati</taxon>
        <taxon>Bacillota</taxon>
        <taxon>Clostridia</taxon>
        <taxon>Lachnospirales</taxon>
        <taxon>Lachnospiraceae</taxon>
        <taxon>Candidatus Weimeria</taxon>
    </lineage>
</organism>
<dbReference type="EC" id="3.2.2.15" evidence="2"/>
<dbReference type="InterPro" id="IPR026353">
    <property type="entry name" value="Hypoxan-DNA_Glyclase"/>
</dbReference>
<dbReference type="Pfam" id="PF03167">
    <property type="entry name" value="UDG"/>
    <property type="match status" value="1"/>
</dbReference>
<keyword evidence="2" id="KW-0326">Glycosidase</keyword>